<evidence type="ECO:0000256" key="1">
    <source>
        <dbReference type="ARBA" id="ARBA00023002"/>
    </source>
</evidence>
<dbReference type="PANTHER" id="PTHR10996:SF269">
    <property type="entry name" value="HYPOTHETICAL D-ISOMER SPECIFIC 2-HYDROXYACID DEHYDROGENASE (EUROFUNG)"/>
    <property type="match status" value="1"/>
</dbReference>
<feature type="domain" description="D-isomer specific 2-hydroxyacid dehydrogenase NAD-binding" evidence="4">
    <location>
        <begin position="137"/>
        <end position="337"/>
    </location>
</feature>
<evidence type="ECO:0000259" key="3">
    <source>
        <dbReference type="Pfam" id="PF00389"/>
    </source>
</evidence>
<accession>A0AA39W3P0</accession>
<evidence type="ECO:0000256" key="2">
    <source>
        <dbReference type="RuleBase" id="RU003719"/>
    </source>
</evidence>
<dbReference type="PROSITE" id="PS00670">
    <property type="entry name" value="D_2_HYDROXYACID_DH_2"/>
    <property type="match status" value="1"/>
</dbReference>
<dbReference type="InterPro" id="IPR006140">
    <property type="entry name" value="D-isomer_DH_NAD-bd"/>
</dbReference>
<protein>
    <submittedName>
        <fullName evidence="5">2-hydroxyacid dehydrogenase</fullName>
    </submittedName>
</protein>
<dbReference type="PANTHER" id="PTHR10996">
    <property type="entry name" value="2-HYDROXYACID DEHYDROGENASE-RELATED"/>
    <property type="match status" value="1"/>
</dbReference>
<dbReference type="PROSITE" id="PS00671">
    <property type="entry name" value="D_2_HYDROXYACID_DH_3"/>
    <property type="match status" value="1"/>
</dbReference>
<dbReference type="CDD" id="cd12168">
    <property type="entry name" value="Mand_dh_like"/>
    <property type="match status" value="1"/>
</dbReference>
<proteinExistence type="inferred from homology"/>
<comment type="caution">
    <text evidence="5">The sequence shown here is derived from an EMBL/GenBank/DDBJ whole genome shotgun (WGS) entry which is preliminary data.</text>
</comment>
<dbReference type="Pfam" id="PF02826">
    <property type="entry name" value="2-Hacid_dh_C"/>
    <property type="match status" value="1"/>
</dbReference>
<gene>
    <name evidence="5" type="ORF">DIS24_g12393</name>
</gene>
<dbReference type="Pfam" id="PF00389">
    <property type="entry name" value="2-Hacid_dh"/>
    <property type="match status" value="1"/>
</dbReference>
<evidence type="ECO:0000313" key="5">
    <source>
        <dbReference type="EMBL" id="KAK0609204.1"/>
    </source>
</evidence>
<dbReference type="GO" id="GO:0030267">
    <property type="term" value="F:glyoxylate reductase (NADPH) activity"/>
    <property type="evidence" value="ECO:0007669"/>
    <property type="project" value="TreeGrafter"/>
</dbReference>
<dbReference type="EMBL" id="JAUJDW010000264">
    <property type="protein sequence ID" value="KAK0609204.1"/>
    <property type="molecule type" value="Genomic_DNA"/>
</dbReference>
<keyword evidence="6" id="KW-1185">Reference proteome</keyword>
<reference evidence="5" key="1">
    <citation type="submission" date="2023-06" db="EMBL/GenBank/DDBJ databases">
        <title>Multi-omics analyses reveal the molecular pathogenesis toolkit of Lasiodiplodia hormozganensis, a cross-kingdom pathogen.</title>
        <authorList>
            <person name="Felix C."/>
            <person name="Meneses R."/>
            <person name="Goncalves M.F.M."/>
            <person name="Tilleman L."/>
            <person name="Duarte A.S."/>
            <person name="Jorrin-Novo J.V."/>
            <person name="Van De Peer Y."/>
            <person name="Deforce D."/>
            <person name="Van Nieuwerburgh F."/>
            <person name="Esteves A.C."/>
            <person name="Alves A."/>
        </authorList>
    </citation>
    <scope>NUCLEOTIDE SEQUENCE</scope>
    <source>
        <strain evidence="5">CBS 339.90</strain>
    </source>
</reference>
<evidence type="ECO:0000259" key="4">
    <source>
        <dbReference type="Pfam" id="PF02826"/>
    </source>
</evidence>
<feature type="domain" description="D-isomer specific 2-hydroxyacid dehydrogenase catalytic" evidence="3">
    <location>
        <begin position="75"/>
        <end position="368"/>
    </location>
</feature>
<sequence length="386" mass="41697">MPSFISSNPSDARPKVLVLGDPKYLDQDYLSAFKKSYDVTILPTPTTRPHLLSTTLPATITTHGPFAVLITRLDATSSPYAPFDADLLGPLLPHLRIVASGQAGADAFDVSWLTYRGVWFCNTRNAVAEATADWAVGLVLAVVRDAWGLGMGMRRGVWRGGYGGGGGRLVRDPGDLVLGIVGMGAIGRRVARKCVAAFGMRVVYFARDGRRLGREEEEVVRGDCGAGEGKGGEMLRCCESLEELLRSCDVLSLHCPLTPETKGLIGAEQLRLMKRGSFVVNTSRGGVVDEDALIEALESGHIERAGLDVFEGEGEDGKGIRQHWLESERAVVQPHVGGLTAGSLRRAQKEAFENVRSYFETGRPVAPLNELKARCETATVRYEQGA</sequence>
<dbReference type="AlphaFoldDB" id="A0AA39W3P0"/>
<dbReference type="InterPro" id="IPR006139">
    <property type="entry name" value="D-isomer_2_OHA_DH_cat_dom"/>
</dbReference>
<dbReference type="GO" id="GO:0051287">
    <property type="term" value="F:NAD binding"/>
    <property type="evidence" value="ECO:0007669"/>
    <property type="project" value="InterPro"/>
</dbReference>
<dbReference type="GO" id="GO:0016618">
    <property type="term" value="F:hydroxypyruvate reductase [NAD(P)H] activity"/>
    <property type="evidence" value="ECO:0007669"/>
    <property type="project" value="TreeGrafter"/>
</dbReference>
<dbReference type="SUPFAM" id="SSF51735">
    <property type="entry name" value="NAD(P)-binding Rossmann-fold domains"/>
    <property type="match status" value="1"/>
</dbReference>
<dbReference type="GO" id="GO:0005829">
    <property type="term" value="C:cytosol"/>
    <property type="evidence" value="ECO:0007669"/>
    <property type="project" value="TreeGrafter"/>
</dbReference>
<dbReference type="InterPro" id="IPR029753">
    <property type="entry name" value="D-isomer_DH_CS"/>
</dbReference>
<organism evidence="5 6">
    <name type="scientific">Lasiodiplodia hormozganensis</name>
    <dbReference type="NCBI Taxonomy" id="869390"/>
    <lineage>
        <taxon>Eukaryota</taxon>
        <taxon>Fungi</taxon>
        <taxon>Dikarya</taxon>
        <taxon>Ascomycota</taxon>
        <taxon>Pezizomycotina</taxon>
        <taxon>Dothideomycetes</taxon>
        <taxon>Dothideomycetes incertae sedis</taxon>
        <taxon>Botryosphaeriales</taxon>
        <taxon>Botryosphaeriaceae</taxon>
        <taxon>Lasiodiplodia</taxon>
    </lineage>
</organism>
<dbReference type="SUPFAM" id="SSF52283">
    <property type="entry name" value="Formate/glycerate dehydrogenase catalytic domain-like"/>
    <property type="match status" value="1"/>
</dbReference>
<keyword evidence="1 2" id="KW-0560">Oxidoreductase</keyword>
<evidence type="ECO:0000313" key="6">
    <source>
        <dbReference type="Proteomes" id="UP001175001"/>
    </source>
</evidence>
<dbReference type="Gene3D" id="3.40.50.720">
    <property type="entry name" value="NAD(P)-binding Rossmann-like Domain"/>
    <property type="match status" value="2"/>
</dbReference>
<comment type="similarity">
    <text evidence="2">Belongs to the D-isomer specific 2-hydroxyacid dehydrogenase family.</text>
</comment>
<dbReference type="Proteomes" id="UP001175001">
    <property type="component" value="Unassembled WGS sequence"/>
</dbReference>
<dbReference type="InterPro" id="IPR036291">
    <property type="entry name" value="NAD(P)-bd_dom_sf"/>
</dbReference>
<name>A0AA39W3P0_9PEZI</name>
<dbReference type="InterPro" id="IPR050223">
    <property type="entry name" value="D-isomer_2-hydroxyacid_DH"/>
</dbReference>